<accession>A0ABM8ELH6</accession>
<evidence type="ECO:0000259" key="7">
    <source>
        <dbReference type="PROSITE" id="PS52015"/>
    </source>
</evidence>
<dbReference type="RefSeq" id="WP_281999391.1">
    <property type="nucleotide sequence ID" value="NZ_AP027151.1"/>
</dbReference>
<dbReference type="EMBL" id="AP027151">
    <property type="protein sequence ID" value="BDV43285.1"/>
    <property type="molecule type" value="Genomic_DNA"/>
</dbReference>
<keyword evidence="3 6" id="KW-1133">Transmembrane helix</keyword>
<dbReference type="InterPro" id="IPR037682">
    <property type="entry name" value="TonB_C"/>
</dbReference>
<name>A0ABM8ELH6_9BACT</name>
<dbReference type="SUPFAM" id="SSF74653">
    <property type="entry name" value="TolA/TonB C-terminal domain"/>
    <property type="match status" value="1"/>
</dbReference>
<dbReference type="Pfam" id="PF13103">
    <property type="entry name" value="TonB_2"/>
    <property type="match status" value="1"/>
</dbReference>
<evidence type="ECO:0000256" key="6">
    <source>
        <dbReference type="SAM" id="Phobius"/>
    </source>
</evidence>
<dbReference type="Gene3D" id="3.30.1150.10">
    <property type="match status" value="1"/>
</dbReference>
<dbReference type="NCBIfam" id="TIGR01352">
    <property type="entry name" value="tonB_Cterm"/>
    <property type="match status" value="1"/>
</dbReference>
<dbReference type="PROSITE" id="PS52015">
    <property type="entry name" value="TONB_CTD"/>
    <property type="match status" value="1"/>
</dbReference>
<evidence type="ECO:0000256" key="4">
    <source>
        <dbReference type="ARBA" id="ARBA00023136"/>
    </source>
</evidence>
<keyword evidence="8" id="KW-0675">Receptor</keyword>
<evidence type="ECO:0000256" key="5">
    <source>
        <dbReference type="SAM" id="MobiDB-lite"/>
    </source>
</evidence>
<evidence type="ECO:0000256" key="3">
    <source>
        <dbReference type="ARBA" id="ARBA00022989"/>
    </source>
</evidence>
<dbReference type="InterPro" id="IPR006260">
    <property type="entry name" value="TonB/TolA_C"/>
</dbReference>
<feature type="region of interest" description="Disordered" evidence="5">
    <location>
        <begin position="56"/>
        <end position="115"/>
    </location>
</feature>
<proteinExistence type="predicted"/>
<keyword evidence="2 6" id="KW-0812">Transmembrane</keyword>
<feature type="domain" description="TonB C-terminal" evidence="7">
    <location>
        <begin position="142"/>
        <end position="243"/>
    </location>
</feature>
<reference evidence="8 9" key="1">
    <citation type="submission" date="2022-12" db="EMBL/GenBank/DDBJ databases">
        <title>Polyphasic characterization of Geotalea uranireducens NIT-SL11 newly isolated from a complex of sewage sludge and microbially reduced graphene oxide.</title>
        <authorList>
            <person name="Xie L."/>
            <person name="Yoshida N."/>
            <person name="Meng L."/>
        </authorList>
    </citation>
    <scope>NUCLEOTIDE SEQUENCE [LARGE SCALE GENOMIC DNA]</scope>
    <source>
        <strain evidence="8 9">NIT-SL11</strain>
    </source>
</reference>
<comment type="subcellular location">
    <subcellularLocation>
        <location evidence="1">Membrane</location>
        <topology evidence="1">Single-pass membrane protein</topology>
    </subcellularLocation>
</comment>
<evidence type="ECO:0000256" key="1">
    <source>
        <dbReference type="ARBA" id="ARBA00004167"/>
    </source>
</evidence>
<dbReference type="Proteomes" id="UP001317705">
    <property type="component" value="Chromosome"/>
</dbReference>
<keyword evidence="9" id="KW-1185">Reference proteome</keyword>
<evidence type="ECO:0000256" key="2">
    <source>
        <dbReference type="ARBA" id="ARBA00022692"/>
    </source>
</evidence>
<organism evidence="8 9">
    <name type="scientific">Geotalea uraniireducens</name>
    <dbReference type="NCBI Taxonomy" id="351604"/>
    <lineage>
        <taxon>Bacteria</taxon>
        <taxon>Pseudomonadati</taxon>
        <taxon>Thermodesulfobacteriota</taxon>
        <taxon>Desulfuromonadia</taxon>
        <taxon>Geobacterales</taxon>
        <taxon>Geobacteraceae</taxon>
        <taxon>Geotalea</taxon>
    </lineage>
</organism>
<gene>
    <name evidence="8" type="ORF">GURASL_22080</name>
</gene>
<keyword evidence="4 6" id="KW-0472">Membrane</keyword>
<evidence type="ECO:0000313" key="9">
    <source>
        <dbReference type="Proteomes" id="UP001317705"/>
    </source>
</evidence>
<feature type="transmembrane region" description="Helical" evidence="6">
    <location>
        <begin position="15"/>
        <end position="36"/>
    </location>
</feature>
<sequence length="256" mass="27698">MNDFLFPQRQTHKEFAGGVIASLAIHTAIFASLFVLSQHVSRTTTTQALFIDMSNQVASPPPGSPSPTQAKPIVAPSRPEPMAMAASDAAGKTSPPEQPVQPTDEAIQPTSRPAADPFSLGLSRGYFQTIGDGTTLRNDIRDYYMRMLQQINERWWENGTPSSGSAKGEIFLTVTLNRSGEILGINLLQGSGNIDYDRKIIDAVRRASPLPPVPDGYRGEFFQAPLRLVAPLGLLSQQPARSNVIGSRTTVRQIAG</sequence>
<evidence type="ECO:0000313" key="8">
    <source>
        <dbReference type="EMBL" id="BDV43285.1"/>
    </source>
</evidence>
<protein>
    <submittedName>
        <fullName evidence="8">TonB-dependent receptor</fullName>
    </submittedName>
</protein>